<dbReference type="AlphaFoldDB" id="A0A8T9B1P0"/>
<organism evidence="2 3">
    <name type="scientific">Lachnellula arida</name>
    <dbReference type="NCBI Taxonomy" id="1316785"/>
    <lineage>
        <taxon>Eukaryota</taxon>
        <taxon>Fungi</taxon>
        <taxon>Dikarya</taxon>
        <taxon>Ascomycota</taxon>
        <taxon>Pezizomycotina</taxon>
        <taxon>Leotiomycetes</taxon>
        <taxon>Helotiales</taxon>
        <taxon>Lachnaceae</taxon>
        <taxon>Lachnellula</taxon>
    </lineage>
</organism>
<sequence length="354" mass="38398">MKLSTFFVIPALFWASNGQNLNQLFNLVPTPGGGSCNSAQSTALGNWLTDTLTLVNAAVADMGTFDVNDVNATPRLTKNLMSWFKVRVTKSGAMNAGDAGKITTITNTFEALSDFLAGRNTLLTGKKKPWLFCDGDWQVETDLLYDETGKATQDLSVNPPVQANMRTYAAPPNAPADLAPMLDLMRQGWPANPSYYAYWSSDVHDYMLVPSAKRHTGNPRSICNAPTGQIYFAFTIDSMLLDTVTICSDSFTALSEPFETIQQSMTAPAAANIGTYLNNVSPRGLTLLHELIHLTLGTDETKTGDSGTKPTECLGLTGAKAVKNPDSYAFFAWSLYLEAHGANNRKWHTGLSQA</sequence>
<gene>
    <name evidence="2" type="ORF">LARI1_G008483</name>
</gene>
<evidence type="ECO:0000313" key="2">
    <source>
        <dbReference type="EMBL" id="TVY13276.1"/>
    </source>
</evidence>
<keyword evidence="1" id="KW-0732">Signal</keyword>
<dbReference type="SUPFAM" id="SSF55486">
    <property type="entry name" value="Metalloproteases ('zincins'), catalytic domain"/>
    <property type="match status" value="1"/>
</dbReference>
<proteinExistence type="predicted"/>
<evidence type="ECO:0008006" key="4">
    <source>
        <dbReference type="Google" id="ProtNLM"/>
    </source>
</evidence>
<feature type="chain" id="PRO_5035798458" description="Lysine-specific metallo-endopeptidase domain-containing protein" evidence="1">
    <location>
        <begin position="19"/>
        <end position="354"/>
    </location>
</feature>
<keyword evidence="3" id="KW-1185">Reference proteome</keyword>
<accession>A0A8T9B1P0</accession>
<comment type="caution">
    <text evidence="2">The sequence shown here is derived from an EMBL/GenBank/DDBJ whole genome shotgun (WGS) entry which is preliminary data.</text>
</comment>
<dbReference type="Proteomes" id="UP000469559">
    <property type="component" value="Unassembled WGS sequence"/>
</dbReference>
<dbReference type="GO" id="GO:0008237">
    <property type="term" value="F:metallopeptidase activity"/>
    <property type="evidence" value="ECO:0007669"/>
    <property type="project" value="InterPro"/>
</dbReference>
<dbReference type="EMBL" id="QGMF01001031">
    <property type="protein sequence ID" value="TVY13276.1"/>
    <property type="molecule type" value="Genomic_DNA"/>
</dbReference>
<reference evidence="2 3" key="1">
    <citation type="submission" date="2018-05" db="EMBL/GenBank/DDBJ databases">
        <title>Whole genome sequencing for identification of molecular markers to develop diagnostic detection tools for the regulated plant pathogen Lachnellula willkommii.</title>
        <authorList>
            <person name="Giroux E."/>
            <person name="Bilodeau G."/>
        </authorList>
    </citation>
    <scope>NUCLEOTIDE SEQUENCE [LARGE SCALE GENOMIC DNA]</scope>
    <source>
        <strain evidence="2 3">CBS 203.66</strain>
    </source>
</reference>
<dbReference type="OrthoDB" id="4259138at2759"/>
<evidence type="ECO:0000313" key="3">
    <source>
        <dbReference type="Proteomes" id="UP000469559"/>
    </source>
</evidence>
<name>A0A8T9B1P0_9HELO</name>
<protein>
    <recommendedName>
        <fullName evidence="4">Lysine-specific metallo-endopeptidase domain-containing protein</fullName>
    </recommendedName>
</protein>
<feature type="signal peptide" evidence="1">
    <location>
        <begin position="1"/>
        <end position="18"/>
    </location>
</feature>
<evidence type="ECO:0000256" key="1">
    <source>
        <dbReference type="SAM" id="SignalP"/>
    </source>
</evidence>
<dbReference type="Gene3D" id="3.40.390.10">
    <property type="entry name" value="Collagenase (Catalytic Domain)"/>
    <property type="match status" value="1"/>
</dbReference>
<dbReference type="InterPro" id="IPR024079">
    <property type="entry name" value="MetalloPept_cat_dom_sf"/>
</dbReference>